<organism evidence="1 2">
    <name type="scientific">Endomicrobium trichonymphae</name>
    <dbReference type="NCBI Taxonomy" id="1408204"/>
    <lineage>
        <taxon>Bacteria</taxon>
        <taxon>Pseudomonadati</taxon>
        <taxon>Elusimicrobiota</taxon>
        <taxon>Endomicrobiia</taxon>
        <taxon>Endomicrobiales</taxon>
        <taxon>Endomicrobiaceae</taxon>
        <taxon>Candidatus Endomicrobiellum</taxon>
    </lineage>
</organism>
<sequence length="68" mass="8281">MIQERHFLNLKNINNLWQSRFVSSKYKYDKQKQIKNFLQGGLLFRFDNNTALIEKCFSVKILWKTILK</sequence>
<name>A0A1E5IJW2_ENDTX</name>
<dbReference type="AlphaFoldDB" id="A0A1E5IJW2"/>
<dbReference type="EMBL" id="LNVX01000405">
    <property type="protein sequence ID" value="OEG70248.1"/>
    <property type="molecule type" value="Genomic_DNA"/>
</dbReference>
<dbReference type="Proteomes" id="UP000095237">
    <property type="component" value="Unassembled WGS sequence"/>
</dbReference>
<evidence type="ECO:0000313" key="1">
    <source>
        <dbReference type="EMBL" id="OEG70248.1"/>
    </source>
</evidence>
<comment type="caution">
    <text evidence="1">The sequence shown here is derived from an EMBL/GenBank/DDBJ whole genome shotgun (WGS) entry which is preliminary data.</text>
</comment>
<keyword evidence="2" id="KW-1185">Reference proteome</keyword>
<reference evidence="1 2" key="1">
    <citation type="submission" date="2015-11" db="EMBL/GenBank/DDBJ databases">
        <title>Evidence for parallel genomic evolution in an endosymbiosis of termite gut flagellates.</title>
        <authorList>
            <person name="Zheng H."/>
        </authorList>
    </citation>
    <scope>NUCLEOTIDE SEQUENCE [LARGE SCALE GENOMIC DNA]</scope>
    <source>
        <strain evidence="1 2">CET450</strain>
    </source>
</reference>
<evidence type="ECO:0000313" key="2">
    <source>
        <dbReference type="Proteomes" id="UP000095237"/>
    </source>
</evidence>
<protein>
    <submittedName>
        <fullName evidence="1">Uncharacterized protein</fullName>
    </submittedName>
</protein>
<proteinExistence type="predicted"/>
<accession>A0A1E5IJW2</accession>
<gene>
    <name evidence="1" type="ORF">ATZ36_05350</name>
</gene>